<keyword evidence="2" id="KW-0067">ATP-binding</keyword>
<feature type="region of interest" description="Disordered" evidence="3">
    <location>
        <begin position="116"/>
        <end position="136"/>
    </location>
</feature>
<feature type="region of interest" description="Disordered" evidence="3">
    <location>
        <begin position="1"/>
        <end position="96"/>
    </location>
</feature>
<dbReference type="Pfam" id="PF00270">
    <property type="entry name" value="DEAD"/>
    <property type="match status" value="1"/>
</dbReference>
<keyword evidence="2" id="KW-0347">Helicase</keyword>
<keyword evidence="1" id="KW-0378">Hydrolase</keyword>
<dbReference type="SMART" id="SM00487">
    <property type="entry name" value="DEXDc"/>
    <property type="match status" value="1"/>
</dbReference>
<protein>
    <recommendedName>
        <fullName evidence="4">Helicase ATP-binding domain-containing protein</fullName>
    </recommendedName>
</protein>
<keyword evidence="6" id="KW-1185">Reference proteome</keyword>
<dbReference type="InterPro" id="IPR027417">
    <property type="entry name" value="P-loop_NTPase"/>
</dbReference>
<dbReference type="SUPFAM" id="SSF52540">
    <property type="entry name" value="P-loop containing nucleoside triphosphate hydrolases"/>
    <property type="match status" value="1"/>
</dbReference>
<keyword evidence="2" id="KW-0547">Nucleotide-binding</keyword>
<feature type="domain" description="Helicase ATP-binding" evidence="4">
    <location>
        <begin position="228"/>
        <end position="395"/>
    </location>
</feature>
<evidence type="ECO:0000313" key="6">
    <source>
        <dbReference type="Proteomes" id="UP000266841"/>
    </source>
</evidence>
<name>K0R7P5_THAOC</name>
<gene>
    <name evidence="5" type="ORF">THAOC_31626</name>
</gene>
<dbReference type="PANTHER" id="PTHR47958">
    <property type="entry name" value="ATP-DEPENDENT RNA HELICASE DBP3"/>
    <property type="match status" value="1"/>
</dbReference>
<dbReference type="GO" id="GO:0003676">
    <property type="term" value="F:nucleic acid binding"/>
    <property type="evidence" value="ECO:0007669"/>
    <property type="project" value="InterPro"/>
</dbReference>
<organism evidence="5 6">
    <name type="scientific">Thalassiosira oceanica</name>
    <name type="common">Marine diatom</name>
    <dbReference type="NCBI Taxonomy" id="159749"/>
    <lineage>
        <taxon>Eukaryota</taxon>
        <taxon>Sar</taxon>
        <taxon>Stramenopiles</taxon>
        <taxon>Ochrophyta</taxon>
        <taxon>Bacillariophyta</taxon>
        <taxon>Coscinodiscophyceae</taxon>
        <taxon>Thalassiosirophycidae</taxon>
        <taxon>Thalassiosirales</taxon>
        <taxon>Thalassiosiraceae</taxon>
        <taxon>Thalassiosira</taxon>
    </lineage>
</organism>
<feature type="compositionally biased region" description="Acidic residues" evidence="3">
    <location>
        <begin position="1"/>
        <end position="12"/>
    </location>
</feature>
<dbReference type="EMBL" id="AGNL01044726">
    <property type="protein sequence ID" value="EJK49493.1"/>
    <property type="molecule type" value="Genomic_DNA"/>
</dbReference>
<dbReference type="Gene3D" id="3.40.50.300">
    <property type="entry name" value="P-loop containing nucleotide triphosphate hydrolases"/>
    <property type="match status" value="1"/>
</dbReference>
<feature type="compositionally biased region" description="Basic and acidic residues" evidence="3">
    <location>
        <begin position="67"/>
        <end position="88"/>
    </location>
</feature>
<feature type="compositionally biased region" description="Basic and acidic residues" evidence="3">
    <location>
        <begin position="124"/>
        <end position="136"/>
    </location>
</feature>
<evidence type="ECO:0000313" key="5">
    <source>
        <dbReference type="EMBL" id="EJK49493.1"/>
    </source>
</evidence>
<evidence type="ECO:0000259" key="4">
    <source>
        <dbReference type="PROSITE" id="PS51192"/>
    </source>
</evidence>
<comment type="caution">
    <text evidence="5">The sequence shown here is derived from an EMBL/GenBank/DDBJ whole genome shotgun (WGS) entry which is preliminary data.</text>
</comment>
<dbReference type="AlphaFoldDB" id="K0R7P5"/>
<feature type="compositionally biased region" description="Acidic residues" evidence="3">
    <location>
        <begin position="25"/>
        <end position="36"/>
    </location>
</feature>
<reference evidence="5 6" key="1">
    <citation type="journal article" date="2012" name="Genome Biol.">
        <title>Genome and low-iron response of an oceanic diatom adapted to chronic iron limitation.</title>
        <authorList>
            <person name="Lommer M."/>
            <person name="Specht M."/>
            <person name="Roy A.S."/>
            <person name="Kraemer L."/>
            <person name="Andreson R."/>
            <person name="Gutowska M.A."/>
            <person name="Wolf J."/>
            <person name="Bergner S.V."/>
            <person name="Schilhabel M.B."/>
            <person name="Klostermeier U.C."/>
            <person name="Beiko R.G."/>
            <person name="Rosenstiel P."/>
            <person name="Hippler M."/>
            <person name="Laroche J."/>
        </authorList>
    </citation>
    <scope>NUCLEOTIDE SEQUENCE [LARGE SCALE GENOMIC DNA]</scope>
    <source>
        <strain evidence="5 6">CCMP1005</strain>
    </source>
</reference>
<evidence type="ECO:0000256" key="3">
    <source>
        <dbReference type="SAM" id="MobiDB-lite"/>
    </source>
</evidence>
<evidence type="ECO:0000256" key="2">
    <source>
        <dbReference type="ARBA" id="ARBA00022806"/>
    </source>
</evidence>
<proteinExistence type="predicted"/>
<dbReference type="PROSITE" id="PS51192">
    <property type="entry name" value="HELICASE_ATP_BIND_1"/>
    <property type="match status" value="1"/>
</dbReference>
<dbReference type="InterPro" id="IPR011545">
    <property type="entry name" value="DEAD/DEAH_box_helicase_dom"/>
</dbReference>
<dbReference type="GO" id="GO:0016787">
    <property type="term" value="F:hydrolase activity"/>
    <property type="evidence" value="ECO:0007669"/>
    <property type="project" value="UniProtKB-KW"/>
</dbReference>
<sequence length="400" mass="43809">MGLFDEESSDDESNLKTTTGAGANGDDDGDEAEDPLDAFMNTLNDEPSKPKSSAVGGRLDMDAEDEATAHWKVEEKSTKASDDSHLLPKYDGCVSNDRRSDAQEEAKMAMDSTFVKAGGRPRKGRNDPGGEFDEPRKCKDMLHEEIGPLEKVEHVNIRYDEFRRKFYSPPDTAAGHRWRQQHDVVCTPSTYDPVLSFGEMSDVFPDELIRTISKEGYDSPTLVQSQTLSVALGGHDGLITAATGGGKTLAYLFPMVVHINDQPHLTPGVDGPIAVVLTPTRELAKQVYRYAKTFVGCIGGKAIEVAGGQKGTWELTKELKKGQEIVISTPGRLIDMVKKKGTNLKRVTFLVLDEAGAFCPHVSLIYDLLSFAFSSSRSRSDAFNGFRETGRTPHLDSLCL</sequence>
<dbReference type="Proteomes" id="UP000266841">
    <property type="component" value="Unassembled WGS sequence"/>
</dbReference>
<dbReference type="GO" id="GO:0005524">
    <property type="term" value="F:ATP binding"/>
    <property type="evidence" value="ECO:0007669"/>
    <property type="project" value="InterPro"/>
</dbReference>
<evidence type="ECO:0000256" key="1">
    <source>
        <dbReference type="ARBA" id="ARBA00022801"/>
    </source>
</evidence>
<dbReference type="OrthoDB" id="196131at2759"/>
<dbReference type="InterPro" id="IPR014001">
    <property type="entry name" value="Helicase_ATP-bd"/>
</dbReference>
<accession>K0R7P5</accession>
<dbReference type="eggNOG" id="KOG0339">
    <property type="taxonomic scope" value="Eukaryota"/>
</dbReference>
<dbReference type="GO" id="GO:0004386">
    <property type="term" value="F:helicase activity"/>
    <property type="evidence" value="ECO:0007669"/>
    <property type="project" value="UniProtKB-KW"/>
</dbReference>